<keyword evidence="4" id="KW-1185">Reference proteome</keyword>
<dbReference type="PANTHER" id="PTHR35546:SF128">
    <property type="entry name" value="F-BOX ASSOCIATED DOMAIN-CONTAINING PROTEIN"/>
    <property type="match status" value="1"/>
</dbReference>
<evidence type="ECO:0000256" key="1">
    <source>
        <dbReference type="SAM" id="MobiDB-lite"/>
    </source>
</evidence>
<feature type="region of interest" description="Disordered" evidence="1">
    <location>
        <begin position="1"/>
        <end position="34"/>
    </location>
</feature>
<sequence>MSTERCSTLDRDPPLSEQLLGGGSRKRERIGSDPNPLIRKLGPDLLVEILIRLPDPRSACRCKIVCQLWRSVISDASFNRRFVSHHQIMTSDDLKSVVLSFLPPMPNGVKDRDALRVLHCDKDLVLCGFWDKARDNGEYGRSYLVCNPLTKQWHGLPLAPRKLIEYLFPVTRLVCESQTSGNSRFRVVCMYQRLTPVSIRLDVFCSESGEWIKDALVRDGHMKWGIKNVVSCKGELFWKYKEFPGKKDEFVDVFNPFRLDMPPASIDVSEFVAKPGWSLAVSQDALHVIARENEAPPFRSSIWRLEEDHKSWRKQCEGLVSSTSKCCNYEPKAFGTPFLHPQKPEIVYFYGIRDANVVLCSDLRKEVVELFAKPEGSEDVLYSLVFSRWATPIPNFEKLRAMHKSSSDPIPKYREVSGHCVPAKGLLLGCSSSKKEYHQLRIACHSRFNGLNILELHKLERTLESVMTIFFVVNQSLQMFLVD</sequence>
<dbReference type="Gene3D" id="1.20.1280.50">
    <property type="match status" value="1"/>
</dbReference>
<feature type="domain" description="F-box protein At3g26010-like beta-propeller" evidence="2">
    <location>
        <begin position="80"/>
        <end position="381"/>
    </location>
</feature>
<evidence type="ECO:0000313" key="3">
    <source>
        <dbReference type="EMBL" id="CAL1409613.1"/>
    </source>
</evidence>
<protein>
    <recommendedName>
        <fullName evidence="2">F-box protein At3g26010-like beta-propeller domain-containing protein</fullName>
    </recommendedName>
</protein>
<dbReference type="InterPro" id="IPR055290">
    <property type="entry name" value="At3g26010-like"/>
</dbReference>
<dbReference type="PANTHER" id="PTHR35546">
    <property type="entry name" value="F-BOX PROTEIN INTERACTION DOMAIN PROTEIN-RELATED"/>
    <property type="match status" value="1"/>
</dbReference>
<reference evidence="3 4" key="1">
    <citation type="submission" date="2024-04" db="EMBL/GenBank/DDBJ databases">
        <authorList>
            <person name="Fracassetti M."/>
        </authorList>
    </citation>
    <scope>NUCLEOTIDE SEQUENCE [LARGE SCALE GENOMIC DNA]</scope>
</reference>
<dbReference type="SUPFAM" id="SSF81383">
    <property type="entry name" value="F-box domain"/>
    <property type="match status" value="1"/>
</dbReference>
<dbReference type="InterPro" id="IPR036047">
    <property type="entry name" value="F-box-like_dom_sf"/>
</dbReference>
<evidence type="ECO:0000313" key="4">
    <source>
        <dbReference type="Proteomes" id="UP001497516"/>
    </source>
</evidence>
<dbReference type="Pfam" id="PF24750">
    <property type="entry name" value="b-prop_At3g26010-like"/>
    <property type="match status" value="1"/>
</dbReference>
<evidence type="ECO:0000259" key="2">
    <source>
        <dbReference type="Pfam" id="PF24750"/>
    </source>
</evidence>
<dbReference type="AlphaFoldDB" id="A0AAV2GIU1"/>
<accession>A0AAV2GIU1</accession>
<dbReference type="Proteomes" id="UP001497516">
    <property type="component" value="Chromosome 8"/>
</dbReference>
<dbReference type="EMBL" id="OZ034821">
    <property type="protein sequence ID" value="CAL1409613.1"/>
    <property type="molecule type" value="Genomic_DNA"/>
</dbReference>
<dbReference type="InterPro" id="IPR056592">
    <property type="entry name" value="Beta-prop_At3g26010-like"/>
</dbReference>
<organism evidence="3 4">
    <name type="scientific">Linum trigynum</name>
    <dbReference type="NCBI Taxonomy" id="586398"/>
    <lineage>
        <taxon>Eukaryota</taxon>
        <taxon>Viridiplantae</taxon>
        <taxon>Streptophyta</taxon>
        <taxon>Embryophyta</taxon>
        <taxon>Tracheophyta</taxon>
        <taxon>Spermatophyta</taxon>
        <taxon>Magnoliopsida</taxon>
        <taxon>eudicotyledons</taxon>
        <taxon>Gunneridae</taxon>
        <taxon>Pentapetalae</taxon>
        <taxon>rosids</taxon>
        <taxon>fabids</taxon>
        <taxon>Malpighiales</taxon>
        <taxon>Linaceae</taxon>
        <taxon>Linum</taxon>
    </lineage>
</organism>
<name>A0AAV2GIU1_9ROSI</name>
<gene>
    <name evidence="3" type="ORF">LTRI10_LOCUS49097</name>
</gene>
<proteinExistence type="predicted"/>